<dbReference type="GO" id="GO:0005737">
    <property type="term" value="C:cytoplasm"/>
    <property type="evidence" value="ECO:0007669"/>
    <property type="project" value="UniProtKB-SubCell"/>
</dbReference>
<dbReference type="InterPro" id="IPR001841">
    <property type="entry name" value="Znf_RING"/>
</dbReference>
<dbReference type="SMART" id="SM00757">
    <property type="entry name" value="CRA"/>
    <property type="match status" value="1"/>
</dbReference>
<comment type="subcellular location">
    <subcellularLocation>
        <location evidence="1">Cytoplasm</location>
    </subcellularLocation>
</comment>
<dbReference type="InterPro" id="IPR044063">
    <property type="entry name" value="ZF_RING_GID"/>
</dbReference>
<dbReference type="InterPro" id="IPR006595">
    <property type="entry name" value="CTLH_C"/>
</dbReference>
<evidence type="ECO:0000256" key="4">
    <source>
        <dbReference type="ARBA" id="ARBA00022771"/>
    </source>
</evidence>
<evidence type="ECO:0000256" key="8">
    <source>
        <dbReference type="SAM" id="Coils"/>
    </source>
</evidence>
<feature type="domain" description="RING-Gid-type" evidence="11">
    <location>
        <begin position="328"/>
        <end position="371"/>
    </location>
</feature>
<dbReference type="PANTHER" id="PTHR12170">
    <property type="entry name" value="MACROPHAGE ERYTHROBLAST ATTACHER-RELATED"/>
    <property type="match status" value="1"/>
</dbReference>
<evidence type="ECO:0000256" key="2">
    <source>
        <dbReference type="ARBA" id="ARBA00022490"/>
    </source>
</evidence>
<dbReference type="FunFam" id="3.30.40.10:FF:000143">
    <property type="entry name" value="Regulator of gluconeogenesis Rmd5"/>
    <property type="match status" value="1"/>
</dbReference>
<feature type="domain" description="RING-type" evidence="9">
    <location>
        <begin position="328"/>
        <end position="371"/>
    </location>
</feature>
<evidence type="ECO:0000256" key="5">
    <source>
        <dbReference type="ARBA" id="ARBA00022833"/>
    </source>
</evidence>
<name>A0AAW1R7Y3_9CHLO</name>
<dbReference type="GO" id="GO:0034657">
    <property type="term" value="C:GID complex"/>
    <property type="evidence" value="ECO:0007669"/>
    <property type="project" value="TreeGrafter"/>
</dbReference>
<organism evidence="12 13">
    <name type="scientific">[Myrmecia] bisecta</name>
    <dbReference type="NCBI Taxonomy" id="41462"/>
    <lineage>
        <taxon>Eukaryota</taxon>
        <taxon>Viridiplantae</taxon>
        <taxon>Chlorophyta</taxon>
        <taxon>core chlorophytes</taxon>
        <taxon>Trebouxiophyceae</taxon>
        <taxon>Trebouxiales</taxon>
        <taxon>Trebouxiaceae</taxon>
        <taxon>Myrmecia</taxon>
    </lineage>
</organism>
<protein>
    <submittedName>
        <fullName evidence="12">Uncharacterized protein</fullName>
    </submittedName>
</protein>
<dbReference type="GO" id="GO:0043161">
    <property type="term" value="P:proteasome-mediated ubiquitin-dependent protein catabolic process"/>
    <property type="evidence" value="ECO:0007669"/>
    <property type="project" value="InterPro"/>
</dbReference>
<dbReference type="AlphaFoldDB" id="A0AAW1R7Y3"/>
<evidence type="ECO:0000259" key="11">
    <source>
        <dbReference type="PROSITE" id="PS51867"/>
    </source>
</evidence>
<dbReference type="EMBL" id="JALJOR010000001">
    <property type="protein sequence ID" value="KAK9829893.1"/>
    <property type="molecule type" value="Genomic_DNA"/>
</dbReference>
<dbReference type="SUPFAM" id="SSF57850">
    <property type="entry name" value="RING/U-box"/>
    <property type="match status" value="1"/>
</dbReference>
<proteinExistence type="predicted"/>
<dbReference type="PROSITE" id="PS50089">
    <property type="entry name" value="ZF_RING_2"/>
    <property type="match status" value="1"/>
</dbReference>
<evidence type="ECO:0000256" key="3">
    <source>
        <dbReference type="ARBA" id="ARBA00022723"/>
    </source>
</evidence>
<dbReference type="PROSITE" id="PS50897">
    <property type="entry name" value="CTLH"/>
    <property type="match status" value="1"/>
</dbReference>
<keyword evidence="2" id="KW-0963">Cytoplasm</keyword>
<dbReference type="PROSITE" id="PS50896">
    <property type="entry name" value="LISH"/>
    <property type="match status" value="1"/>
</dbReference>
<dbReference type="Proteomes" id="UP001489004">
    <property type="component" value="Unassembled WGS sequence"/>
</dbReference>
<dbReference type="InterPro" id="IPR013083">
    <property type="entry name" value="Znf_RING/FYVE/PHD"/>
</dbReference>
<evidence type="ECO:0000259" key="10">
    <source>
        <dbReference type="PROSITE" id="PS50897"/>
    </source>
</evidence>
<dbReference type="InterPro" id="IPR037683">
    <property type="entry name" value="Rmd5_dRing"/>
</dbReference>
<keyword evidence="8" id="KW-0175">Coiled coil</keyword>
<dbReference type="Pfam" id="PF10607">
    <property type="entry name" value="CTLH"/>
    <property type="match status" value="1"/>
</dbReference>
<dbReference type="SMART" id="SM00184">
    <property type="entry name" value="RING"/>
    <property type="match status" value="1"/>
</dbReference>
<comment type="caution">
    <text evidence="12">The sequence shown here is derived from an EMBL/GenBank/DDBJ whole genome shotgun (WGS) entry which is preliminary data.</text>
</comment>
<feature type="coiled-coil region" evidence="8">
    <location>
        <begin position="30"/>
        <end position="76"/>
    </location>
</feature>
<evidence type="ECO:0000256" key="6">
    <source>
        <dbReference type="PROSITE-ProRule" id="PRU00175"/>
    </source>
</evidence>
<dbReference type="PROSITE" id="PS51867">
    <property type="entry name" value="ZF_RING_GID"/>
    <property type="match status" value="1"/>
</dbReference>
<evidence type="ECO:0000256" key="7">
    <source>
        <dbReference type="PROSITE-ProRule" id="PRU01215"/>
    </source>
</evidence>
<keyword evidence="13" id="KW-1185">Reference proteome</keyword>
<dbReference type="GO" id="GO:0008270">
    <property type="term" value="F:zinc ion binding"/>
    <property type="evidence" value="ECO:0007669"/>
    <property type="project" value="UniProtKB-KW"/>
</dbReference>
<accession>A0AAW1R7Y3</accession>
<gene>
    <name evidence="12" type="ORF">WJX72_008513</name>
</gene>
<evidence type="ECO:0000313" key="13">
    <source>
        <dbReference type="Proteomes" id="UP001489004"/>
    </source>
</evidence>
<sequence length="389" mass="43047">MAENVQAALKEAERVVKKQKTCASKTIDAVDTLIREIAAARKRILAEQNTDAGSVLQELHKKLDRLDLTSQLAKETKDLHSAVNKLSKALDKAFVPDICKASREVQFDKGTLNQVIAQHFYQTGRFAVGDTFVREAQIPDSHALKEPFSAMHEILKEIRQHNLAPALAWAAEHCEELAATGAAAFEFKLHRLQFLNTLQQHGPGAALQYARMHFDAFKDSQMAEIQRLMGCLCYIKRPTSSPYADLMAPSQWEEVAREFARQCCGLMGQAYESPLLVSVAAGTVALPTLLKLATVMAGQGNQDLKTCEQLPVELELGNEFVFHSIFACPVSRDQSSPANPPMLLPCGHVLCEQSILKIAKSPTRSFKCPYCPVEATRSACRQIIFPDLQ</sequence>
<dbReference type="InterPro" id="IPR024964">
    <property type="entry name" value="CTLH/CRA"/>
</dbReference>
<evidence type="ECO:0000259" key="9">
    <source>
        <dbReference type="PROSITE" id="PS50089"/>
    </source>
</evidence>
<dbReference type="InterPro" id="IPR027370">
    <property type="entry name" value="Znf-RING_euk"/>
</dbReference>
<dbReference type="GO" id="GO:0061630">
    <property type="term" value="F:ubiquitin protein ligase activity"/>
    <property type="evidence" value="ECO:0007669"/>
    <property type="project" value="InterPro"/>
</dbReference>
<evidence type="ECO:0000256" key="1">
    <source>
        <dbReference type="ARBA" id="ARBA00004496"/>
    </source>
</evidence>
<keyword evidence="3" id="KW-0479">Metal-binding</keyword>
<evidence type="ECO:0000313" key="12">
    <source>
        <dbReference type="EMBL" id="KAK9829893.1"/>
    </source>
</evidence>
<keyword evidence="4 6" id="KW-0863">Zinc-finger</keyword>
<dbReference type="InterPro" id="IPR045098">
    <property type="entry name" value="Fyv10_fam"/>
</dbReference>
<dbReference type="Gene3D" id="3.30.40.10">
    <property type="entry name" value="Zinc/RING finger domain, C3HC4 (zinc finger)"/>
    <property type="match status" value="1"/>
</dbReference>
<dbReference type="Pfam" id="PF13445">
    <property type="entry name" value="zf-RING_UBOX"/>
    <property type="match status" value="1"/>
</dbReference>
<dbReference type="CDD" id="cd16652">
    <property type="entry name" value="dRING_Rmd5p-like"/>
    <property type="match status" value="1"/>
</dbReference>
<feature type="zinc finger region" description="RING-Gid-type" evidence="7">
    <location>
        <begin position="328"/>
        <end position="371"/>
    </location>
</feature>
<dbReference type="PANTHER" id="PTHR12170:SF3">
    <property type="entry name" value="GH10162P"/>
    <property type="match status" value="1"/>
</dbReference>
<dbReference type="GO" id="GO:0005634">
    <property type="term" value="C:nucleus"/>
    <property type="evidence" value="ECO:0007669"/>
    <property type="project" value="TreeGrafter"/>
</dbReference>
<dbReference type="InterPro" id="IPR006594">
    <property type="entry name" value="LisH"/>
</dbReference>
<keyword evidence="5" id="KW-0862">Zinc</keyword>
<dbReference type="InterPro" id="IPR013144">
    <property type="entry name" value="CRA_dom"/>
</dbReference>
<feature type="domain" description="CTLH" evidence="10">
    <location>
        <begin position="147"/>
        <end position="205"/>
    </location>
</feature>
<reference evidence="12 13" key="1">
    <citation type="journal article" date="2024" name="Nat. Commun.">
        <title>Phylogenomics reveals the evolutionary origins of lichenization in chlorophyte algae.</title>
        <authorList>
            <person name="Puginier C."/>
            <person name="Libourel C."/>
            <person name="Otte J."/>
            <person name="Skaloud P."/>
            <person name="Haon M."/>
            <person name="Grisel S."/>
            <person name="Petersen M."/>
            <person name="Berrin J.G."/>
            <person name="Delaux P.M."/>
            <person name="Dal Grande F."/>
            <person name="Keller J."/>
        </authorList>
    </citation>
    <scope>NUCLEOTIDE SEQUENCE [LARGE SCALE GENOMIC DNA]</scope>
    <source>
        <strain evidence="12 13">SAG 2043</strain>
    </source>
</reference>